<dbReference type="KEGG" id="fsa:C5Q98_07055"/>
<organism evidence="2 3">
    <name type="scientific">Fastidiosipila sanguinis</name>
    <dbReference type="NCBI Taxonomy" id="236753"/>
    <lineage>
        <taxon>Bacteria</taxon>
        <taxon>Bacillati</taxon>
        <taxon>Bacillota</taxon>
        <taxon>Clostridia</taxon>
        <taxon>Eubacteriales</taxon>
        <taxon>Oscillospiraceae</taxon>
        <taxon>Fastidiosipila</taxon>
    </lineage>
</organism>
<keyword evidence="1" id="KW-0812">Transmembrane</keyword>
<keyword evidence="1" id="KW-0472">Membrane</keyword>
<gene>
    <name evidence="2" type="ORF">C5Q98_07055</name>
</gene>
<feature type="transmembrane region" description="Helical" evidence="1">
    <location>
        <begin position="12"/>
        <end position="31"/>
    </location>
</feature>
<dbReference type="AlphaFoldDB" id="A0A2S0KPM0"/>
<accession>A0A2S0KPM0</accession>
<protein>
    <submittedName>
        <fullName evidence="2">Uncharacterized protein</fullName>
    </submittedName>
</protein>
<keyword evidence="1" id="KW-1133">Transmembrane helix</keyword>
<feature type="transmembrane region" description="Helical" evidence="1">
    <location>
        <begin position="60"/>
        <end position="81"/>
    </location>
</feature>
<dbReference type="EMBL" id="CP027226">
    <property type="protein sequence ID" value="AVM42981.1"/>
    <property type="molecule type" value="Genomic_DNA"/>
</dbReference>
<evidence type="ECO:0000256" key="1">
    <source>
        <dbReference type="SAM" id="Phobius"/>
    </source>
</evidence>
<reference evidence="3" key="1">
    <citation type="submission" date="2018-02" db="EMBL/GenBank/DDBJ databases">
        <authorList>
            <person name="Holder M.E."/>
            <person name="Ajami N.J."/>
            <person name="Petrosino J.F."/>
        </authorList>
    </citation>
    <scope>NUCLEOTIDE SEQUENCE [LARGE SCALE GENOMIC DNA]</scope>
    <source>
        <strain evidence="3">CCUG 47711</strain>
    </source>
</reference>
<dbReference type="Proteomes" id="UP000237947">
    <property type="component" value="Chromosome"/>
</dbReference>
<sequence length="89" mass="10506">MNKKMNKKILFNRSIYSICIVFILSFFPFAIKFEETNLLMGFPVEFYTIYLNHKSMHFNLGHFIVNSMAVYLLLSAAAFIANKIKHYKE</sequence>
<keyword evidence="3" id="KW-1185">Reference proteome</keyword>
<dbReference type="RefSeq" id="WP_106012929.1">
    <property type="nucleotide sequence ID" value="NZ_CP027226.1"/>
</dbReference>
<evidence type="ECO:0000313" key="2">
    <source>
        <dbReference type="EMBL" id="AVM42981.1"/>
    </source>
</evidence>
<name>A0A2S0KPM0_9FIRM</name>
<evidence type="ECO:0000313" key="3">
    <source>
        <dbReference type="Proteomes" id="UP000237947"/>
    </source>
</evidence>
<proteinExistence type="predicted"/>